<dbReference type="InterPro" id="IPR011059">
    <property type="entry name" value="Metal-dep_hydrolase_composite"/>
</dbReference>
<dbReference type="FunFam" id="3.20.20.140:FF:000004">
    <property type="entry name" value="N-acetylglucosamine-6-phosphate deacetylase"/>
    <property type="match status" value="1"/>
</dbReference>
<comment type="similarity">
    <text evidence="1 9">Belongs to the metallo-dependent hydrolases superfamily. NagA family.</text>
</comment>
<dbReference type="InterPro" id="IPR006680">
    <property type="entry name" value="Amidohydro-rel"/>
</dbReference>
<feature type="binding site" evidence="12">
    <location>
        <position position="205"/>
    </location>
    <ligand>
        <name>Zn(2+)</name>
        <dbReference type="ChEBI" id="CHEBI:29105"/>
    </ligand>
</feature>
<dbReference type="PANTHER" id="PTHR11113">
    <property type="entry name" value="N-ACETYLGLUCOSAMINE-6-PHOSPHATE DEACETYLASE"/>
    <property type="match status" value="1"/>
</dbReference>
<evidence type="ECO:0000256" key="7">
    <source>
        <dbReference type="ARBA" id="ARBA00047647"/>
    </source>
</evidence>
<evidence type="ECO:0000256" key="12">
    <source>
        <dbReference type="PIRSR" id="PIRSR038994-3"/>
    </source>
</evidence>
<evidence type="ECO:0000256" key="3">
    <source>
        <dbReference type="ARBA" id="ARBA00018029"/>
    </source>
</evidence>
<dbReference type="CDD" id="cd00854">
    <property type="entry name" value="NagA"/>
    <property type="match status" value="1"/>
</dbReference>
<dbReference type="SUPFAM" id="SSF51338">
    <property type="entry name" value="Composite domain of metallo-dependent hydrolases"/>
    <property type="match status" value="1"/>
</dbReference>
<dbReference type="PANTHER" id="PTHR11113:SF14">
    <property type="entry name" value="N-ACETYLGLUCOSAMINE-6-PHOSPHATE DEACETYLASE"/>
    <property type="match status" value="1"/>
</dbReference>
<evidence type="ECO:0000313" key="14">
    <source>
        <dbReference type="EMBL" id="SFW56034.1"/>
    </source>
</evidence>
<keyword evidence="15" id="KW-1185">Reference proteome</keyword>
<proteinExistence type="inferred from homology"/>
<dbReference type="STRING" id="546364.SAMN04489730_1469"/>
<feature type="domain" description="Amidohydrolase-related" evidence="13">
    <location>
        <begin position="64"/>
        <end position="391"/>
    </location>
</feature>
<feature type="binding site" evidence="11">
    <location>
        <position position="150"/>
    </location>
    <ligand>
        <name>substrate</name>
    </ligand>
</feature>
<evidence type="ECO:0000256" key="5">
    <source>
        <dbReference type="ARBA" id="ARBA00022801"/>
    </source>
</evidence>
<evidence type="ECO:0000256" key="6">
    <source>
        <dbReference type="ARBA" id="ARBA00023277"/>
    </source>
</evidence>
<keyword evidence="5 9" id="KW-0378">Hydrolase</keyword>
<dbReference type="InterPro" id="IPR003764">
    <property type="entry name" value="GlcNAc_6-P_deAcase"/>
</dbReference>
<organism evidence="14 15">
    <name type="scientific">Amycolatopsis australiensis</name>
    <dbReference type="NCBI Taxonomy" id="546364"/>
    <lineage>
        <taxon>Bacteria</taxon>
        <taxon>Bacillati</taxon>
        <taxon>Actinomycetota</taxon>
        <taxon>Actinomycetes</taxon>
        <taxon>Pseudonocardiales</taxon>
        <taxon>Pseudonocardiaceae</taxon>
        <taxon>Amycolatopsis</taxon>
    </lineage>
</organism>
<keyword evidence="6 9" id="KW-0119">Carbohydrate metabolism</keyword>
<dbReference type="EC" id="3.5.1.25" evidence="2"/>
<dbReference type="Proteomes" id="UP000182740">
    <property type="component" value="Unassembled WGS sequence"/>
</dbReference>
<comment type="catalytic activity">
    <reaction evidence="7">
        <text>N-acetyl-D-glucosamine 6-phosphate + H2O = D-glucosamine 6-phosphate + acetate</text>
        <dbReference type="Rhea" id="RHEA:22936"/>
        <dbReference type="ChEBI" id="CHEBI:15377"/>
        <dbReference type="ChEBI" id="CHEBI:30089"/>
        <dbReference type="ChEBI" id="CHEBI:57513"/>
        <dbReference type="ChEBI" id="CHEBI:58725"/>
        <dbReference type="EC" id="3.5.1.25"/>
    </reaction>
</comment>
<dbReference type="NCBIfam" id="TIGR00221">
    <property type="entry name" value="nagA"/>
    <property type="match status" value="1"/>
</dbReference>
<keyword evidence="4 12" id="KW-0479">Metal-binding</keyword>
<dbReference type="Gene3D" id="2.30.40.10">
    <property type="entry name" value="Urease, subunit C, domain 1"/>
    <property type="match status" value="1"/>
</dbReference>
<dbReference type="Pfam" id="PF01979">
    <property type="entry name" value="Amidohydro_1"/>
    <property type="match status" value="1"/>
</dbReference>
<evidence type="ECO:0000256" key="2">
    <source>
        <dbReference type="ARBA" id="ARBA00011899"/>
    </source>
</evidence>
<reference evidence="15" key="1">
    <citation type="submission" date="2016-11" db="EMBL/GenBank/DDBJ databases">
        <authorList>
            <person name="Varghese N."/>
            <person name="Submissions S."/>
        </authorList>
    </citation>
    <scope>NUCLEOTIDE SEQUENCE [LARGE SCALE GENOMIC DNA]</scope>
    <source>
        <strain evidence="15">DSM 44671</strain>
    </source>
</reference>
<protein>
    <recommendedName>
        <fullName evidence="3">N-acetylglucosamine-6-phosphate deacetylase</fullName>
        <ecNumber evidence="2">3.5.1.25</ecNumber>
    </recommendedName>
</protein>
<evidence type="ECO:0000259" key="13">
    <source>
        <dbReference type="Pfam" id="PF01979"/>
    </source>
</evidence>
<feature type="binding site" evidence="12">
    <location>
        <position position="226"/>
    </location>
    <ligand>
        <name>Zn(2+)</name>
        <dbReference type="ChEBI" id="CHEBI:29105"/>
    </ligand>
</feature>
<dbReference type="Gene3D" id="3.20.20.140">
    <property type="entry name" value="Metal-dependent hydrolases"/>
    <property type="match status" value="1"/>
</dbReference>
<evidence type="ECO:0000256" key="8">
    <source>
        <dbReference type="ARBA" id="ARBA00060590"/>
    </source>
</evidence>
<evidence type="ECO:0000256" key="11">
    <source>
        <dbReference type="PIRSR" id="PIRSR038994-2"/>
    </source>
</evidence>
<gene>
    <name evidence="14" type="ORF">SAMN04489730_1469</name>
</gene>
<dbReference type="InterPro" id="IPR032466">
    <property type="entry name" value="Metal_Hydrolase"/>
</dbReference>
<dbReference type="SUPFAM" id="SSF51556">
    <property type="entry name" value="Metallo-dependent hydrolases"/>
    <property type="match status" value="1"/>
</dbReference>
<dbReference type="PIRSF" id="PIRSF038994">
    <property type="entry name" value="NagA"/>
    <property type="match status" value="1"/>
</dbReference>
<evidence type="ECO:0000256" key="9">
    <source>
        <dbReference type="PIRNR" id="PIRNR038994"/>
    </source>
</evidence>
<dbReference type="EMBL" id="FPJG01000006">
    <property type="protein sequence ID" value="SFW56034.1"/>
    <property type="molecule type" value="Genomic_DNA"/>
</dbReference>
<feature type="binding site" evidence="12">
    <location>
        <position position="139"/>
    </location>
    <ligand>
        <name>Zn(2+)</name>
        <dbReference type="ChEBI" id="CHEBI:29105"/>
    </ligand>
</feature>
<evidence type="ECO:0000256" key="1">
    <source>
        <dbReference type="ARBA" id="ARBA00010716"/>
    </source>
</evidence>
<sequence length="401" mass="41952">MLGPDQYMLGGVRGAGDFVIMGGRVATPDRLLDDGWVAVSDGRIAGVGSGTPPSGEHVDVGGALVVPGFVDTHCHGGGGASFTSPDPEELLTAVRAHRRHGTTTMLASLVSDPVDILREQVAALRELVQDEEVAGIHLEGPFISKARCGAHDPETLLEPDTGTVDKLLRAGQGAIRMVTIAPELHGGVKAVRQLAESGVIAAIGHTDGVEEQLLPAIDAGATVATHLFNGMRPLHHREPGPVGALLDDERITIELICDLVHLHPTVVRLAARHAGRDRTVLITDAMSATDAADGRYTLGRLEVDVHDGVATLADNGSLAGSTLTMDTAFRNLVRGAKLGILDAVHATSQRPAELLGIADRTGMLCTGYAADIVVLDQDLRPAKVLRRGEWVAEVGTATLST</sequence>
<feature type="active site" description="Proton donor/acceptor" evidence="10">
    <location>
        <position position="284"/>
    </location>
</feature>
<evidence type="ECO:0000256" key="10">
    <source>
        <dbReference type="PIRSR" id="PIRSR038994-1"/>
    </source>
</evidence>
<feature type="binding site" evidence="11">
    <location>
        <begin position="229"/>
        <end position="230"/>
    </location>
    <ligand>
        <name>substrate</name>
    </ligand>
</feature>
<feature type="binding site" evidence="11">
    <location>
        <position position="237"/>
    </location>
    <ligand>
        <name>substrate</name>
    </ligand>
</feature>
<dbReference type="GO" id="GO:0008448">
    <property type="term" value="F:N-acetylglucosamine-6-phosphate deacetylase activity"/>
    <property type="evidence" value="ECO:0007669"/>
    <property type="project" value="UniProtKB-EC"/>
</dbReference>
<feature type="binding site" evidence="11">
    <location>
        <position position="261"/>
    </location>
    <ligand>
        <name>substrate</name>
    </ligand>
</feature>
<evidence type="ECO:0000256" key="4">
    <source>
        <dbReference type="ARBA" id="ARBA00022723"/>
    </source>
</evidence>
<dbReference type="GO" id="GO:0006046">
    <property type="term" value="P:N-acetylglucosamine catabolic process"/>
    <property type="evidence" value="ECO:0007669"/>
    <property type="project" value="TreeGrafter"/>
</dbReference>
<dbReference type="GO" id="GO:0046872">
    <property type="term" value="F:metal ion binding"/>
    <property type="evidence" value="ECO:0007669"/>
    <property type="project" value="UniProtKB-KW"/>
</dbReference>
<name>A0A1K1Q7V0_9PSEU</name>
<feature type="binding site" evidence="11">
    <location>
        <begin position="318"/>
        <end position="320"/>
    </location>
    <ligand>
        <name>substrate</name>
    </ligand>
</feature>
<comment type="pathway">
    <text evidence="8">Amino-sugar metabolism; N-acetylneuraminate degradation; D-fructose 6-phosphate from N-acetylneuraminate: step 4/5.</text>
</comment>
<accession>A0A1K1Q7V0</accession>
<evidence type="ECO:0000313" key="15">
    <source>
        <dbReference type="Proteomes" id="UP000182740"/>
    </source>
</evidence>
<comment type="cofactor">
    <cofactor evidence="12">
        <name>a divalent metal cation</name>
        <dbReference type="ChEBI" id="CHEBI:60240"/>
    </cofactor>
    <text evidence="12">Binds 1 divalent metal cation per subunit.</text>
</comment>
<dbReference type="AlphaFoldDB" id="A0A1K1Q7V0"/>